<evidence type="ECO:0000313" key="1">
    <source>
        <dbReference type="EMBL" id="MBB5340782.1"/>
    </source>
</evidence>
<proteinExistence type="predicted"/>
<organism evidence="1 2">
    <name type="scientific">Tunturiibacter gelidiferens</name>
    <dbReference type="NCBI Taxonomy" id="3069689"/>
    <lineage>
        <taxon>Bacteria</taxon>
        <taxon>Pseudomonadati</taxon>
        <taxon>Acidobacteriota</taxon>
        <taxon>Terriglobia</taxon>
        <taxon>Terriglobales</taxon>
        <taxon>Acidobacteriaceae</taxon>
        <taxon>Tunturiibacter</taxon>
    </lineage>
</organism>
<gene>
    <name evidence="1" type="ORF">HDF13_003115</name>
</gene>
<evidence type="ECO:0000313" key="2">
    <source>
        <dbReference type="Proteomes" id="UP000569005"/>
    </source>
</evidence>
<reference evidence="1" key="1">
    <citation type="submission" date="2020-08" db="EMBL/GenBank/DDBJ databases">
        <title>Genomic Encyclopedia of Type Strains, Phase IV (KMG-V): Genome sequencing to study the core and pangenomes of soil and plant-associated prokaryotes.</title>
        <authorList>
            <person name="Whitman W."/>
        </authorList>
    </citation>
    <scope>NUCLEOTIDE SEQUENCE</scope>
    <source>
        <strain evidence="1">M8UP15</strain>
    </source>
</reference>
<comment type="caution">
    <text evidence="1">The sequence shown here is derived from an EMBL/GenBank/DDBJ whole genome shotgun (WGS) entry which is preliminary data.</text>
</comment>
<keyword evidence="2" id="KW-1185">Reference proteome</keyword>
<dbReference type="EMBL" id="JACHEA010000001">
    <property type="protein sequence ID" value="MBB5340782.1"/>
    <property type="molecule type" value="Genomic_DNA"/>
</dbReference>
<protein>
    <submittedName>
        <fullName evidence="1">Uncharacterized protein</fullName>
    </submittedName>
</protein>
<sequence>MRAAALTLFLLSGGGSLAAQANTSSASTNLSIPTAMTRAYVVPKASDVVHLIALSQSYEHYVHEIPLAQNKDQYLKPVSSASQEHGAVTIAVVAPWLQRK</sequence>
<name>A0ACC5P1R2_9BACT</name>
<accession>A0ACC5P1R2</accession>
<dbReference type="Proteomes" id="UP000569005">
    <property type="component" value="Unassembled WGS sequence"/>
</dbReference>